<proteinExistence type="predicted"/>
<protein>
    <recommendedName>
        <fullName evidence="3">Deoxyhypusine monooxygenase</fullName>
    </recommendedName>
</protein>
<dbReference type="InterPro" id="IPR011989">
    <property type="entry name" value="ARM-like"/>
</dbReference>
<dbReference type="EMBL" id="GL983539">
    <property type="protein sequence ID" value="EGR32956.1"/>
    <property type="molecule type" value="Genomic_DNA"/>
</dbReference>
<dbReference type="GO" id="GO:0016491">
    <property type="term" value="F:oxidoreductase activity"/>
    <property type="evidence" value="ECO:0007669"/>
    <property type="project" value="TreeGrafter"/>
</dbReference>
<dbReference type="InterPro" id="IPR016024">
    <property type="entry name" value="ARM-type_fold"/>
</dbReference>
<evidence type="ECO:0008006" key="3">
    <source>
        <dbReference type="Google" id="ProtNLM"/>
    </source>
</evidence>
<gene>
    <name evidence="1" type="ORF">IMG5_065850</name>
</gene>
<dbReference type="SUPFAM" id="SSF48371">
    <property type="entry name" value="ARM repeat"/>
    <property type="match status" value="1"/>
</dbReference>
<dbReference type="RefSeq" id="XP_004036942.1">
    <property type="nucleotide sequence ID" value="XM_004036894.1"/>
</dbReference>
<evidence type="ECO:0000313" key="1">
    <source>
        <dbReference type="EMBL" id="EGR32956.1"/>
    </source>
</evidence>
<dbReference type="InParanoid" id="G0QPA1"/>
<dbReference type="PANTHER" id="PTHR12697:SF5">
    <property type="entry name" value="DEOXYHYPUSINE HYDROXYLASE"/>
    <property type="match status" value="1"/>
</dbReference>
<dbReference type="STRING" id="857967.G0QPA1"/>
<evidence type="ECO:0000313" key="2">
    <source>
        <dbReference type="Proteomes" id="UP000008983"/>
    </source>
</evidence>
<organism evidence="1 2">
    <name type="scientific">Ichthyophthirius multifiliis</name>
    <name type="common">White spot disease agent</name>
    <name type="synonym">Ich</name>
    <dbReference type="NCBI Taxonomy" id="5932"/>
    <lineage>
        <taxon>Eukaryota</taxon>
        <taxon>Sar</taxon>
        <taxon>Alveolata</taxon>
        <taxon>Ciliophora</taxon>
        <taxon>Intramacronucleata</taxon>
        <taxon>Oligohymenophorea</taxon>
        <taxon>Hymenostomatida</taxon>
        <taxon>Ophryoglenina</taxon>
        <taxon>Ichthyophthirius</taxon>
    </lineage>
</organism>
<name>G0QPA1_ICHMU</name>
<reference evidence="1 2" key="1">
    <citation type="submission" date="2011-07" db="EMBL/GenBank/DDBJ databases">
        <authorList>
            <person name="Coyne R."/>
            <person name="Brami D."/>
            <person name="Johnson J."/>
            <person name="Hostetler J."/>
            <person name="Hannick L."/>
            <person name="Clark T."/>
            <person name="Cassidy-Hanley D."/>
            <person name="Inman J."/>
        </authorList>
    </citation>
    <scope>NUCLEOTIDE SEQUENCE [LARGE SCALE GENOMIC DNA]</scope>
    <source>
        <strain evidence="1 2">G5</strain>
    </source>
</reference>
<keyword evidence="2" id="KW-1185">Reference proteome</keyword>
<sequence>MQLVDNPVNKFSNILQNPESDVIKKYISIFELKSLNTSQSVQALIDNFENLDNSDLLKHEVTYALGQMNTDFKYLIKPFLVKVLDTENEYPVVRHEAAEGLSNFCEEDSELLQLFQKYSESNINEKKYGLQFAGTREPAAPFEIEEIQSVKLLSELLNRKYWEKTNNLFRHEICFVLGQISKNANESIMQLKETSADQEENEIVRHEALSAYSSIADDKEFLKLFVNDPSRIVRESAVVAVGLIDYWNNK</sequence>
<dbReference type="OrthoDB" id="421002at2759"/>
<dbReference type="AlphaFoldDB" id="G0QPA1"/>
<dbReference type="Gene3D" id="1.25.10.10">
    <property type="entry name" value="Leucine-rich Repeat Variant"/>
    <property type="match status" value="1"/>
</dbReference>
<dbReference type="Proteomes" id="UP000008983">
    <property type="component" value="Unassembled WGS sequence"/>
</dbReference>
<dbReference type="PANTHER" id="PTHR12697">
    <property type="entry name" value="PBS LYASE HEAT-LIKE PROTEIN"/>
    <property type="match status" value="1"/>
</dbReference>
<dbReference type="eggNOG" id="KOG0567">
    <property type="taxonomic scope" value="Eukaryota"/>
</dbReference>
<dbReference type="GeneID" id="14909125"/>
<dbReference type="OMA" id="LQEPCSI"/>
<accession>G0QPA1</accession>